<dbReference type="InterPro" id="IPR002686">
    <property type="entry name" value="Transposase_17"/>
</dbReference>
<dbReference type="HOGENOM" id="CLU_101329_0_0_7"/>
<dbReference type="GO" id="GO:0004803">
    <property type="term" value="F:transposase activity"/>
    <property type="evidence" value="ECO:0007669"/>
    <property type="project" value="InterPro"/>
</dbReference>
<dbReference type="KEGG" id="dba:Dbac_0440"/>
<dbReference type="PANTHER" id="PTHR36966:SF1">
    <property type="entry name" value="REP-ASSOCIATED TYROSINE TRANSPOSASE"/>
    <property type="match status" value="1"/>
</dbReference>
<dbReference type="InterPro" id="IPR036515">
    <property type="entry name" value="Transposase_17_sf"/>
</dbReference>
<accession>C7LVT7</accession>
<dbReference type="Gene3D" id="3.30.70.1290">
    <property type="entry name" value="Transposase IS200-like"/>
    <property type="match status" value="1"/>
</dbReference>
<organism evidence="2 3">
    <name type="scientific">Desulfomicrobium baculatum (strain DSM 4028 / VKM B-1378 / X)</name>
    <name type="common">Desulfovibrio baculatus</name>
    <dbReference type="NCBI Taxonomy" id="525897"/>
    <lineage>
        <taxon>Bacteria</taxon>
        <taxon>Pseudomonadati</taxon>
        <taxon>Thermodesulfobacteriota</taxon>
        <taxon>Desulfovibrionia</taxon>
        <taxon>Desulfovibrionales</taxon>
        <taxon>Desulfomicrobiaceae</taxon>
        <taxon>Desulfomicrobium</taxon>
    </lineage>
</organism>
<dbReference type="AlphaFoldDB" id="C7LVT7"/>
<dbReference type="SMART" id="SM01321">
    <property type="entry name" value="Y1_Tnp"/>
    <property type="match status" value="1"/>
</dbReference>
<dbReference type="PANTHER" id="PTHR36966">
    <property type="entry name" value="REP-ASSOCIATED TYROSINE TRANSPOSASE"/>
    <property type="match status" value="1"/>
</dbReference>
<evidence type="ECO:0000313" key="3">
    <source>
        <dbReference type="Proteomes" id="UP000002216"/>
    </source>
</evidence>
<dbReference type="eggNOG" id="COG1943">
    <property type="taxonomic scope" value="Bacteria"/>
</dbReference>
<dbReference type="InterPro" id="IPR052715">
    <property type="entry name" value="RAYT_transposase"/>
</dbReference>
<dbReference type="SUPFAM" id="SSF143422">
    <property type="entry name" value="Transposase IS200-like"/>
    <property type="match status" value="1"/>
</dbReference>
<dbReference type="Proteomes" id="UP000002216">
    <property type="component" value="Chromosome"/>
</dbReference>
<dbReference type="GO" id="GO:0006313">
    <property type="term" value="P:DNA transposition"/>
    <property type="evidence" value="ECO:0007669"/>
    <property type="project" value="InterPro"/>
</dbReference>
<proteinExistence type="predicted"/>
<feature type="domain" description="Transposase IS200-like" evidence="1">
    <location>
        <begin position="21"/>
        <end position="216"/>
    </location>
</feature>
<keyword evidence="3" id="KW-1185">Reference proteome</keyword>
<dbReference type="EMBL" id="CP001629">
    <property type="protein sequence ID" value="ACU88566.1"/>
    <property type="molecule type" value="Genomic_DNA"/>
</dbReference>
<name>C7LVT7_DESBD</name>
<protein>
    <recommendedName>
        <fullName evidence="1">Transposase IS200-like domain-containing protein</fullName>
    </recommendedName>
</protein>
<evidence type="ECO:0000313" key="2">
    <source>
        <dbReference type="EMBL" id="ACU88566.1"/>
    </source>
</evidence>
<evidence type="ECO:0000259" key="1">
    <source>
        <dbReference type="SMART" id="SM01321"/>
    </source>
</evidence>
<dbReference type="RefSeq" id="WP_012805650.1">
    <property type="nucleotide sequence ID" value="NC_013173.1"/>
</dbReference>
<reference evidence="2 3" key="1">
    <citation type="journal article" date="2009" name="Stand. Genomic Sci.">
        <title>Complete genome sequence of Desulfomicrobium baculatum type strain (X).</title>
        <authorList>
            <person name="Copeland A."/>
            <person name="Spring S."/>
            <person name="Goker M."/>
            <person name="Schneider S."/>
            <person name="Lapidus A."/>
            <person name="Del Rio T.G."/>
            <person name="Tice H."/>
            <person name="Cheng J.F."/>
            <person name="Chen F."/>
            <person name="Nolan M."/>
            <person name="Bruce D."/>
            <person name="Goodwin L."/>
            <person name="Pitluck S."/>
            <person name="Ivanova N."/>
            <person name="Mavrommatis K."/>
            <person name="Ovchinnikova G."/>
            <person name="Pati A."/>
            <person name="Chen A."/>
            <person name="Palaniappan K."/>
            <person name="Land M."/>
            <person name="Hauser L."/>
            <person name="Chang Y.J."/>
            <person name="Jeffries C.C."/>
            <person name="Meincke L."/>
            <person name="Sims D."/>
            <person name="Brettin T."/>
            <person name="Detter J.C."/>
            <person name="Han C."/>
            <person name="Chain P."/>
            <person name="Bristow J."/>
            <person name="Eisen J.A."/>
            <person name="Markowitz V."/>
            <person name="Hugenholtz P."/>
            <person name="Kyrpides N.C."/>
            <person name="Klenk H.P."/>
            <person name="Lucas S."/>
        </authorList>
    </citation>
    <scope>NUCLEOTIDE SEQUENCE [LARGE SCALE GENOMIC DNA]</scope>
    <source>
        <strain evidence="3">DSM 4028 / VKM B-1378 / X</strain>
    </source>
</reference>
<dbReference type="STRING" id="525897.Dbac_0440"/>
<sequence length="251" mass="28792">MPYNPKIHRRRSIRLPNYDYSRSGAYFVTICVQGRSCLFGHVVDGEMLLNDAGVMVNRWYNELMRKFDDIACDAWVCMPNHVHLIVINTGHACPHNDSVGADLRVRPALHARPDMGEHVVAPEMGGHIGPPLRNEHVDLRGVGGHVVMAEMGEHVGSPLRCVVQWFKTMSTNEYIRGVKQHGWQPFAGRLWQRNYWEHIVRDEPELNRIREYIATNPVRWEMDRLHPGQGLRETSAMYGVGHPADDADWMI</sequence>
<gene>
    <name evidence="2" type="ordered locus">Dbac_0440</name>
</gene>
<dbReference type="GO" id="GO:0043565">
    <property type="term" value="F:sequence-specific DNA binding"/>
    <property type="evidence" value="ECO:0007669"/>
    <property type="project" value="TreeGrafter"/>
</dbReference>